<dbReference type="SMART" id="SM00355">
    <property type="entry name" value="ZnF_C2H2"/>
    <property type="match status" value="10"/>
</dbReference>
<dbReference type="PANTHER" id="PTHR24394">
    <property type="entry name" value="ZINC FINGER PROTEIN"/>
    <property type="match status" value="1"/>
</dbReference>
<feature type="binding site" evidence="8">
    <location>
        <position position="7"/>
    </location>
    <ligand>
        <name>Zn(2+)</name>
        <dbReference type="ChEBI" id="CHEBI:29105"/>
    </ligand>
</feature>
<feature type="domain" description="C2H2-type" evidence="9">
    <location>
        <begin position="438"/>
        <end position="465"/>
    </location>
</feature>
<dbReference type="FunFam" id="3.30.160.60:FF:000624">
    <property type="entry name" value="zinc finger protein 697"/>
    <property type="match status" value="1"/>
</dbReference>
<dbReference type="GO" id="GO:0005634">
    <property type="term" value="C:nucleus"/>
    <property type="evidence" value="ECO:0007669"/>
    <property type="project" value="UniProtKB-SubCell"/>
</dbReference>
<gene>
    <name evidence="11" type="ORF">LSINAPIS_LOCUS14560</name>
</gene>
<evidence type="ECO:0000259" key="9">
    <source>
        <dbReference type="PROSITE" id="PS50157"/>
    </source>
</evidence>
<evidence type="ECO:0000313" key="11">
    <source>
        <dbReference type="EMBL" id="VVD04903.1"/>
    </source>
</evidence>
<dbReference type="SUPFAM" id="SSF57667">
    <property type="entry name" value="beta-beta-alpha zinc fingers"/>
    <property type="match status" value="4"/>
</dbReference>
<evidence type="ECO:0000256" key="7">
    <source>
        <dbReference type="PROSITE-ProRule" id="PRU00042"/>
    </source>
</evidence>
<feature type="binding site" evidence="8">
    <location>
        <position position="53"/>
    </location>
    <ligand>
        <name>Zn(2+)</name>
        <dbReference type="ChEBI" id="CHEBI:29105"/>
    </ligand>
</feature>
<proteinExistence type="predicted"/>
<evidence type="ECO:0000256" key="6">
    <source>
        <dbReference type="ARBA" id="ARBA00023242"/>
    </source>
</evidence>
<dbReference type="InterPro" id="IPR036236">
    <property type="entry name" value="Znf_C2H2_sf"/>
</dbReference>
<dbReference type="PANTHER" id="PTHR24394:SF29">
    <property type="entry name" value="MYONEURIN"/>
    <property type="match status" value="1"/>
</dbReference>
<keyword evidence="6" id="KW-0539">Nucleus</keyword>
<evidence type="ECO:0000256" key="3">
    <source>
        <dbReference type="ARBA" id="ARBA00022737"/>
    </source>
</evidence>
<evidence type="ECO:0000313" key="12">
    <source>
        <dbReference type="Proteomes" id="UP000324832"/>
    </source>
</evidence>
<dbReference type="GO" id="GO:0008270">
    <property type="term" value="F:zinc ion binding"/>
    <property type="evidence" value="ECO:0007669"/>
    <property type="project" value="UniProtKB-UniRule"/>
</dbReference>
<keyword evidence="5 8" id="KW-0862">Zinc</keyword>
<keyword evidence="2 8" id="KW-0479">Metal-binding</keyword>
<dbReference type="Pfam" id="PF00096">
    <property type="entry name" value="zf-C2H2"/>
    <property type="match status" value="3"/>
</dbReference>
<evidence type="ECO:0000256" key="4">
    <source>
        <dbReference type="ARBA" id="ARBA00022771"/>
    </source>
</evidence>
<dbReference type="Gene3D" id="3.40.1800.20">
    <property type="match status" value="1"/>
</dbReference>
<dbReference type="Proteomes" id="UP000324832">
    <property type="component" value="Unassembled WGS sequence"/>
</dbReference>
<dbReference type="EMBL" id="FZQP02006909">
    <property type="protein sequence ID" value="VVD04903.1"/>
    <property type="molecule type" value="Genomic_DNA"/>
</dbReference>
<comment type="subcellular location">
    <subcellularLocation>
        <location evidence="1">Nucleus</location>
    </subcellularLocation>
</comment>
<feature type="binding site" evidence="8">
    <location>
        <position position="56"/>
    </location>
    <ligand>
        <name>Zn(2+)</name>
        <dbReference type="ChEBI" id="CHEBI:29105"/>
    </ligand>
</feature>
<dbReference type="Pfam" id="PF07776">
    <property type="entry name" value="zf-AD"/>
    <property type="match status" value="1"/>
</dbReference>
<dbReference type="PROSITE" id="PS00028">
    <property type="entry name" value="ZINC_FINGER_C2H2_1"/>
    <property type="match status" value="9"/>
</dbReference>
<evidence type="ECO:0008006" key="13">
    <source>
        <dbReference type="Google" id="ProtNLM"/>
    </source>
</evidence>
<feature type="domain" description="C2H2-type" evidence="9">
    <location>
        <begin position="494"/>
        <end position="521"/>
    </location>
</feature>
<organism evidence="11 12">
    <name type="scientific">Leptidea sinapis</name>
    <dbReference type="NCBI Taxonomy" id="189913"/>
    <lineage>
        <taxon>Eukaryota</taxon>
        <taxon>Metazoa</taxon>
        <taxon>Ecdysozoa</taxon>
        <taxon>Arthropoda</taxon>
        <taxon>Hexapoda</taxon>
        <taxon>Insecta</taxon>
        <taxon>Pterygota</taxon>
        <taxon>Neoptera</taxon>
        <taxon>Endopterygota</taxon>
        <taxon>Lepidoptera</taxon>
        <taxon>Glossata</taxon>
        <taxon>Ditrysia</taxon>
        <taxon>Papilionoidea</taxon>
        <taxon>Pieridae</taxon>
        <taxon>Dismorphiinae</taxon>
        <taxon>Leptidea</taxon>
    </lineage>
</organism>
<dbReference type="GO" id="GO:0000981">
    <property type="term" value="F:DNA-binding transcription factor activity, RNA polymerase II-specific"/>
    <property type="evidence" value="ECO:0007669"/>
    <property type="project" value="TreeGrafter"/>
</dbReference>
<dbReference type="InterPro" id="IPR012934">
    <property type="entry name" value="Znf_AD"/>
</dbReference>
<dbReference type="SMART" id="SM00868">
    <property type="entry name" value="zf-AD"/>
    <property type="match status" value="1"/>
</dbReference>
<feature type="domain" description="C2H2-type" evidence="9">
    <location>
        <begin position="466"/>
        <end position="493"/>
    </location>
</feature>
<sequence>MNTNTLCRCCLAEGVHKDLFNAYNSTDNKEIYAEMLQECFNIVCTQNLSTGICEKCIEILRSTLSFKRLVLKSEKVLENLHQERIVDAKKQLNAAKMNKKKARVKVKKKIGIPMKDERVPAKSIKTDLLKKDITIDIRKPSNTINVRKRKEIEIKLIRSNALDVKIKLSRLKMSNEKTKHDENLSTILKYSNAVPFKNITLVGVICGYCDATYPDPVDLRNHTVVHKKDELDLRSNRDMSEYIIKLDVQDLTCTLCGTKVENLNELKEHLVKNHDKTFHKDIKDHFIQYKLTKGDTYDCALCTCRYETFKMLKQHMNVHYDNYICQKCDSTFITKRSLMSHETTHKEGSFKCDLCDKVFPSRQKKMYHEKTKHMGLISIKHCPYCDVSFRSYYQRNLHLVKVHNAEAQYKCNICHRAFVLRSLLMCHIKQNHLMERNCQCTECGHKFFSKKALKAHMIKHTGEKNYLCEVCNKSYARKYTLREHMRIHNNDRRFKCVVCGSGFVQKCSLKSHLLSHHGISMAASEINVAN</sequence>
<feature type="domain" description="C2H2-type" evidence="9">
    <location>
        <begin position="350"/>
        <end position="375"/>
    </location>
</feature>
<accession>A0A5E4R5T8</accession>
<evidence type="ECO:0000256" key="1">
    <source>
        <dbReference type="ARBA" id="ARBA00004123"/>
    </source>
</evidence>
<feature type="domain" description="ZAD" evidence="10">
    <location>
        <begin position="5"/>
        <end position="80"/>
    </location>
</feature>
<dbReference type="PROSITE" id="PS50157">
    <property type="entry name" value="ZINC_FINGER_C2H2_2"/>
    <property type="match status" value="6"/>
</dbReference>
<keyword evidence="4 7" id="KW-0863">Zinc-finger</keyword>
<keyword evidence="12" id="KW-1185">Reference proteome</keyword>
<protein>
    <recommendedName>
        <fullName evidence="13">Protein krueppel</fullName>
    </recommendedName>
</protein>
<evidence type="ECO:0000256" key="5">
    <source>
        <dbReference type="ARBA" id="ARBA00022833"/>
    </source>
</evidence>
<dbReference type="SUPFAM" id="SSF57716">
    <property type="entry name" value="Glucocorticoid receptor-like (DNA-binding domain)"/>
    <property type="match status" value="1"/>
</dbReference>
<evidence type="ECO:0000259" key="10">
    <source>
        <dbReference type="PROSITE" id="PS51915"/>
    </source>
</evidence>
<feature type="domain" description="C2H2-type" evidence="9">
    <location>
        <begin position="323"/>
        <end position="345"/>
    </location>
</feature>
<feature type="domain" description="C2H2-type" evidence="9">
    <location>
        <begin position="409"/>
        <end position="437"/>
    </location>
</feature>
<evidence type="ECO:0000256" key="2">
    <source>
        <dbReference type="ARBA" id="ARBA00022723"/>
    </source>
</evidence>
<evidence type="ECO:0000256" key="8">
    <source>
        <dbReference type="PROSITE-ProRule" id="PRU01263"/>
    </source>
</evidence>
<reference evidence="11 12" key="1">
    <citation type="submission" date="2017-07" db="EMBL/GenBank/DDBJ databases">
        <authorList>
            <person name="Talla V."/>
            <person name="Backstrom N."/>
        </authorList>
    </citation>
    <scope>NUCLEOTIDE SEQUENCE [LARGE SCALE GENOMIC DNA]</scope>
</reference>
<dbReference type="AlphaFoldDB" id="A0A5E4R5T8"/>
<feature type="binding site" evidence="8">
    <location>
        <position position="10"/>
    </location>
    <ligand>
        <name>Zn(2+)</name>
        <dbReference type="ChEBI" id="CHEBI:29105"/>
    </ligand>
</feature>
<dbReference type="Pfam" id="PF13912">
    <property type="entry name" value="zf-C2H2_6"/>
    <property type="match status" value="1"/>
</dbReference>
<keyword evidence="3" id="KW-0677">Repeat</keyword>
<dbReference type="InterPro" id="IPR013087">
    <property type="entry name" value="Znf_C2H2_type"/>
</dbReference>
<dbReference type="Gene3D" id="3.30.160.60">
    <property type="entry name" value="Classic Zinc Finger"/>
    <property type="match status" value="6"/>
</dbReference>
<dbReference type="PROSITE" id="PS51915">
    <property type="entry name" value="ZAD"/>
    <property type="match status" value="1"/>
</dbReference>
<name>A0A5E4R5T8_9NEOP</name>